<name>A0ACC2FYB9_DALPE</name>
<gene>
    <name evidence="1" type="ORF">DPEC_G00235730</name>
</gene>
<proteinExistence type="predicted"/>
<dbReference type="Proteomes" id="UP001157502">
    <property type="component" value="Chromosome 20"/>
</dbReference>
<reference evidence="1" key="1">
    <citation type="submission" date="2021-05" db="EMBL/GenBank/DDBJ databases">
        <authorList>
            <person name="Pan Q."/>
            <person name="Jouanno E."/>
            <person name="Zahm M."/>
            <person name="Klopp C."/>
            <person name="Cabau C."/>
            <person name="Louis A."/>
            <person name="Berthelot C."/>
            <person name="Parey E."/>
            <person name="Roest Crollius H."/>
            <person name="Montfort J."/>
            <person name="Robinson-Rechavi M."/>
            <person name="Bouchez O."/>
            <person name="Lampietro C."/>
            <person name="Lopez Roques C."/>
            <person name="Donnadieu C."/>
            <person name="Postlethwait J."/>
            <person name="Bobe J."/>
            <person name="Dillon D."/>
            <person name="Chandos A."/>
            <person name="von Hippel F."/>
            <person name="Guiguen Y."/>
        </authorList>
    </citation>
    <scope>NUCLEOTIDE SEQUENCE</scope>
    <source>
        <strain evidence="1">YG-Jan2019</strain>
    </source>
</reference>
<dbReference type="EMBL" id="CM055747">
    <property type="protein sequence ID" value="KAJ7996306.1"/>
    <property type="molecule type" value="Genomic_DNA"/>
</dbReference>
<keyword evidence="2" id="KW-1185">Reference proteome</keyword>
<evidence type="ECO:0000313" key="2">
    <source>
        <dbReference type="Proteomes" id="UP001157502"/>
    </source>
</evidence>
<evidence type="ECO:0000313" key="1">
    <source>
        <dbReference type="EMBL" id="KAJ7996306.1"/>
    </source>
</evidence>
<protein>
    <submittedName>
        <fullName evidence="1">Uncharacterized protein</fullName>
    </submittedName>
</protein>
<organism evidence="1 2">
    <name type="scientific">Dallia pectoralis</name>
    <name type="common">Alaska blackfish</name>
    <dbReference type="NCBI Taxonomy" id="75939"/>
    <lineage>
        <taxon>Eukaryota</taxon>
        <taxon>Metazoa</taxon>
        <taxon>Chordata</taxon>
        <taxon>Craniata</taxon>
        <taxon>Vertebrata</taxon>
        <taxon>Euteleostomi</taxon>
        <taxon>Actinopterygii</taxon>
        <taxon>Neopterygii</taxon>
        <taxon>Teleostei</taxon>
        <taxon>Protacanthopterygii</taxon>
        <taxon>Esociformes</taxon>
        <taxon>Umbridae</taxon>
        <taxon>Dallia</taxon>
    </lineage>
</organism>
<accession>A0ACC2FYB9</accession>
<sequence>MAAVDLRKGAEETELDYRVALSASTAGRSILSDICGEGGGTRVTRISQAPPLPPPFLVFIECTSMNIYVSTSLSYTRGDRVLVLLPGPRSVSPFQMFWHLCDGGKAK</sequence>
<comment type="caution">
    <text evidence="1">The sequence shown here is derived from an EMBL/GenBank/DDBJ whole genome shotgun (WGS) entry which is preliminary data.</text>
</comment>